<keyword evidence="3" id="KW-1185">Reference proteome</keyword>
<evidence type="ECO:0000313" key="3">
    <source>
        <dbReference type="Proteomes" id="UP001597361"/>
    </source>
</evidence>
<reference evidence="3" key="1">
    <citation type="journal article" date="2019" name="Int. J. Syst. Evol. Microbiol.">
        <title>The Global Catalogue of Microorganisms (GCM) 10K type strain sequencing project: providing services to taxonomists for standard genome sequencing and annotation.</title>
        <authorList>
            <consortium name="The Broad Institute Genomics Platform"/>
            <consortium name="The Broad Institute Genome Sequencing Center for Infectious Disease"/>
            <person name="Wu L."/>
            <person name="Ma J."/>
        </authorList>
    </citation>
    <scope>NUCLEOTIDE SEQUENCE [LARGE SCALE GENOMIC DNA]</scope>
    <source>
        <strain evidence="3">CGMCC 1.15180</strain>
    </source>
</reference>
<accession>A0ABW4VRX1</accession>
<name>A0ABW4VRX1_9BACT</name>
<proteinExistence type="predicted"/>
<dbReference type="InterPro" id="IPR035901">
    <property type="entry name" value="GIY-YIG_endonuc_sf"/>
</dbReference>
<gene>
    <name evidence="2" type="ORF">ACFSKL_21900</name>
</gene>
<evidence type="ECO:0000313" key="2">
    <source>
        <dbReference type="EMBL" id="MFD2037464.1"/>
    </source>
</evidence>
<comment type="caution">
    <text evidence="2">The sequence shown here is derived from an EMBL/GenBank/DDBJ whole genome shotgun (WGS) entry which is preliminary data.</text>
</comment>
<dbReference type="Proteomes" id="UP001597361">
    <property type="component" value="Unassembled WGS sequence"/>
</dbReference>
<dbReference type="InterPro" id="IPR000305">
    <property type="entry name" value="GIY-YIG_endonuc"/>
</dbReference>
<sequence>MNAYFYILHCEKLDRFYSGITTLSPEERLENHINKVYSKRNFSQKVDVWILF</sequence>
<dbReference type="Pfam" id="PF01541">
    <property type="entry name" value="GIY-YIG"/>
    <property type="match status" value="1"/>
</dbReference>
<organism evidence="2 3">
    <name type="scientific">Belliella marina</name>
    <dbReference type="NCBI Taxonomy" id="1644146"/>
    <lineage>
        <taxon>Bacteria</taxon>
        <taxon>Pseudomonadati</taxon>
        <taxon>Bacteroidota</taxon>
        <taxon>Cytophagia</taxon>
        <taxon>Cytophagales</taxon>
        <taxon>Cyclobacteriaceae</taxon>
        <taxon>Belliella</taxon>
    </lineage>
</organism>
<feature type="domain" description="GIY-YIG" evidence="1">
    <location>
        <begin position="3"/>
        <end position="51"/>
    </location>
</feature>
<dbReference type="RefSeq" id="WP_376889360.1">
    <property type="nucleotide sequence ID" value="NZ_JBHUHR010000048.1"/>
</dbReference>
<evidence type="ECO:0000259" key="1">
    <source>
        <dbReference type="Pfam" id="PF01541"/>
    </source>
</evidence>
<dbReference type="Gene3D" id="3.40.1440.10">
    <property type="entry name" value="GIY-YIG endonuclease"/>
    <property type="match status" value="1"/>
</dbReference>
<protein>
    <submittedName>
        <fullName evidence="2">GIY-YIG nuclease family protein</fullName>
    </submittedName>
</protein>
<dbReference type="EMBL" id="JBHUHR010000048">
    <property type="protein sequence ID" value="MFD2037464.1"/>
    <property type="molecule type" value="Genomic_DNA"/>
</dbReference>